<evidence type="ECO:0000256" key="1">
    <source>
        <dbReference type="ARBA" id="ARBA00006484"/>
    </source>
</evidence>
<proteinExistence type="inferred from homology"/>
<reference evidence="3" key="1">
    <citation type="journal article" date="2021" name="Nat. Commun.">
        <title>Genetic determinants of endophytism in the Arabidopsis root mycobiome.</title>
        <authorList>
            <person name="Mesny F."/>
            <person name="Miyauchi S."/>
            <person name="Thiergart T."/>
            <person name="Pickel B."/>
            <person name="Atanasova L."/>
            <person name="Karlsson M."/>
            <person name="Huettel B."/>
            <person name="Barry K.W."/>
            <person name="Haridas S."/>
            <person name="Chen C."/>
            <person name="Bauer D."/>
            <person name="Andreopoulos W."/>
            <person name="Pangilinan J."/>
            <person name="LaButti K."/>
            <person name="Riley R."/>
            <person name="Lipzen A."/>
            <person name="Clum A."/>
            <person name="Drula E."/>
            <person name="Henrissat B."/>
            <person name="Kohler A."/>
            <person name="Grigoriev I.V."/>
            <person name="Martin F.M."/>
            <person name="Hacquard S."/>
        </authorList>
    </citation>
    <scope>NUCLEOTIDE SEQUENCE</scope>
    <source>
        <strain evidence="3">MPI-CAGE-AT-0016</strain>
    </source>
</reference>
<evidence type="ECO:0000313" key="3">
    <source>
        <dbReference type="EMBL" id="KAH7362581.1"/>
    </source>
</evidence>
<dbReference type="Proteomes" id="UP000813385">
    <property type="component" value="Unassembled WGS sequence"/>
</dbReference>
<comment type="caution">
    <text evidence="3">The sequence shown here is derived from an EMBL/GenBank/DDBJ whole genome shotgun (WGS) entry which is preliminary data.</text>
</comment>
<sequence>MENLPADYFLTSQQFTPHNRTAPYPSIDPTNPANSLAGKVAIITGASRGLGGEGLIPVFATAGVKGLVLVATNAEKLKLIESSVKKAHPQIETLVIAADVSNSASVDSLFAQVKAKFGHASILVNNAAVLTGGGLLHEEDPSKWWKNFEVNAMGGFLLVRGFIRALPEPTSTPASIVHIATGAWNVVPSMSGYLLSKLAALQLSTNIGVAYPNITSVSLNPGLMDTGMLLDMFRPFHQDTPEFVASVALWLTSEKAKFLNGRLVVVNWDVDELVEKKDEILEKDLLKIKFGADLGAEQFH</sequence>
<dbReference type="Gene3D" id="3.40.50.720">
    <property type="entry name" value="NAD(P)-binding Rossmann-like Domain"/>
    <property type="match status" value="1"/>
</dbReference>
<dbReference type="PANTHER" id="PTHR42760">
    <property type="entry name" value="SHORT-CHAIN DEHYDROGENASES/REDUCTASES FAMILY MEMBER"/>
    <property type="match status" value="1"/>
</dbReference>
<protein>
    <submittedName>
        <fullName evidence="3">Uncharacterized protein</fullName>
    </submittedName>
</protein>
<keyword evidence="4" id="KW-1185">Reference proteome</keyword>
<dbReference type="Pfam" id="PF00106">
    <property type="entry name" value="adh_short"/>
    <property type="match status" value="1"/>
</dbReference>
<accession>A0A8K0TJE4</accession>
<evidence type="ECO:0000313" key="4">
    <source>
        <dbReference type="Proteomes" id="UP000813385"/>
    </source>
</evidence>
<comment type="similarity">
    <text evidence="1">Belongs to the short-chain dehydrogenases/reductases (SDR) family.</text>
</comment>
<dbReference type="PRINTS" id="PR00081">
    <property type="entry name" value="GDHRDH"/>
</dbReference>
<organism evidence="3 4">
    <name type="scientific">Plectosphaerella cucumerina</name>
    <dbReference type="NCBI Taxonomy" id="40658"/>
    <lineage>
        <taxon>Eukaryota</taxon>
        <taxon>Fungi</taxon>
        <taxon>Dikarya</taxon>
        <taxon>Ascomycota</taxon>
        <taxon>Pezizomycotina</taxon>
        <taxon>Sordariomycetes</taxon>
        <taxon>Hypocreomycetidae</taxon>
        <taxon>Glomerellales</taxon>
        <taxon>Plectosphaerellaceae</taxon>
        <taxon>Plectosphaerella</taxon>
    </lineage>
</organism>
<dbReference type="CDD" id="cd05233">
    <property type="entry name" value="SDR_c"/>
    <property type="match status" value="1"/>
</dbReference>
<name>A0A8K0TJE4_9PEZI</name>
<dbReference type="OrthoDB" id="1933717at2759"/>
<gene>
    <name evidence="3" type="ORF">B0T11DRAFT_352468</name>
</gene>
<dbReference type="GO" id="GO:0016616">
    <property type="term" value="F:oxidoreductase activity, acting on the CH-OH group of donors, NAD or NADP as acceptor"/>
    <property type="evidence" value="ECO:0007669"/>
    <property type="project" value="TreeGrafter"/>
</dbReference>
<dbReference type="PANTHER" id="PTHR42760:SF37">
    <property type="entry name" value="CLAVALDEHYDE DEHYDROGENASE"/>
    <property type="match status" value="1"/>
</dbReference>
<dbReference type="InterPro" id="IPR036291">
    <property type="entry name" value="NAD(P)-bd_dom_sf"/>
</dbReference>
<keyword evidence="2" id="KW-0560">Oxidoreductase</keyword>
<dbReference type="AlphaFoldDB" id="A0A8K0TJE4"/>
<dbReference type="SUPFAM" id="SSF51735">
    <property type="entry name" value="NAD(P)-binding Rossmann-fold domains"/>
    <property type="match status" value="1"/>
</dbReference>
<dbReference type="EMBL" id="JAGPXD010000003">
    <property type="protein sequence ID" value="KAH7362581.1"/>
    <property type="molecule type" value="Genomic_DNA"/>
</dbReference>
<evidence type="ECO:0000256" key="2">
    <source>
        <dbReference type="ARBA" id="ARBA00023002"/>
    </source>
</evidence>
<dbReference type="InterPro" id="IPR002347">
    <property type="entry name" value="SDR_fam"/>
</dbReference>